<organism evidence="1 2">
    <name type="scientific">Neocallimastix californiae</name>
    <dbReference type="NCBI Taxonomy" id="1754190"/>
    <lineage>
        <taxon>Eukaryota</taxon>
        <taxon>Fungi</taxon>
        <taxon>Fungi incertae sedis</taxon>
        <taxon>Chytridiomycota</taxon>
        <taxon>Chytridiomycota incertae sedis</taxon>
        <taxon>Neocallimastigomycetes</taxon>
        <taxon>Neocallimastigales</taxon>
        <taxon>Neocallimastigaceae</taxon>
        <taxon>Neocallimastix</taxon>
    </lineage>
</organism>
<keyword evidence="2" id="KW-1185">Reference proteome</keyword>
<name>A0A1Y1Z7D9_9FUNG</name>
<proteinExistence type="predicted"/>
<sequence>MIDLKFVNREFSTNLLLHRLLTQSYQNSTTNDSDNIEIAKKDSIKKKEKNKKNKKVNQIENGISQITSFNYILNGIPESTELSFVNIPYFKNLLKKNHMVKWNGVASYTPSLKDVLFYFNSPSFIYISYTPFFFKFSKKDLNINLSNTRTGIFLDYPNKVEKLNEPGISQLVNSDEFMLFLSLQGINNICYQPFCSTLSNNELIFKSLLDNAKPVDVVLYNFYIKDKLPRLTFRIYGIPNTINTKNNII</sequence>
<evidence type="ECO:0000313" key="1">
    <source>
        <dbReference type="EMBL" id="ORY06161.1"/>
    </source>
</evidence>
<protein>
    <submittedName>
        <fullName evidence="1">Uncharacterized protein</fullName>
    </submittedName>
</protein>
<dbReference type="Proteomes" id="UP000193920">
    <property type="component" value="Unassembled WGS sequence"/>
</dbReference>
<comment type="caution">
    <text evidence="1">The sequence shown here is derived from an EMBL/GenBank/DDBJ whole genome shotgun (WGS) entry which is preliminary data.</text>
</comment>
<dbReference type="OrthoDB" id="2155541at2759"/>
<accession>A0A1Y1Z7D9</accession>
<reference evidence="1 2" key="1">
    <citation type="submission" date="2016-08" db="EMBL/GenBank/DDBJ databases">
        <title>A Parts List for Fungal Cellulosomes Revealed by Comparative Genomics.</title>
        <authorList>
            <consortium name="DOE Joint Genome Institute"/>
            <person name="Haitjema C.H."/>
            <person name="Gilmore S.P."/>
            <person name="Henske J.K."/>
            <person name="Solomon K.V."/>
            <person name="De Groot R."/>
            <person name="Kuo A."/>
            <person name="Mondo S.J."/>
            <person name="Salamov A.A."/>
            <person name="Labutti K."/>
            <person name="Zhao Z."/>
            <person name="Chiniquy J."/>
            <person name="Barry K."/>
            <person name="Brewer H.M."/>
            <person name="Purvine S.O."/>
            <person name="Wright A.T."/>
            <person name="Boxma B."/>
            <person name="Van Alen T."/>
            <person name="Hackstein J.H."/>
            <person name="Baker S.E."/>
            <person name="Grigoriev I.V."/>
            <person name="O'Malley M.A."/>
        </authorList>
    </citation>
    <scope>NUCLEOTIDE SEQUENCE [LARGE SCALE GENOMIC DNA]</scope>
    <source>
        <strain evidence="1 2">G1</strain>
    </source>
</reference>
<dbReference type="EMBL" id="MCOG01000441">
    <property type="protein sequence ID" value="ORY06161.1"/>
    <property type="molecule type" value="Genomic_DNA"/>
</dbReference>
<gene>
    <name evidence="1" type="ORF">LY90DRAFT_210028</name>
</gene>
<evidence type="ECO:0000313" key="2">
    <source>
        <dbReference type="Proteomes" id="UP000193920"/>
    </source>
</evidence>
<dbReference type="AlphaFoldDB" id="A0A1Y1Z7D9"/>